<organism evidence="2 3">
    <name type="scientific">Collybiopsis luxurians FD-317 M1</name>
    <dbReference type="NCBI Taxonomy" id="944289"/>
    <lineage>
        <taxon>Eukaryota</taxon>
        <taxon>Fungi</taxon>
        <taxon>Dikarya</taxon>
        <taxon>Basidiomycota</taxon>
        <taxon>Agaricomycotina</taxon>
        <taxon>Agaricomycetes</taxon>
        <taxon>Agaricomycetidae</taxon>
        <taxon>Agaricales</taxon>
        <taxon>Marasmiineae</taxon>
        <taxon>Omphalotaceae</taxon>
        <taxon>Collybiopsis</taxon>
        <taxon>Collybiopsis luxurians</taxon>
    </lineage>
</organism>
<feature type="region of interest" description="Disordered" evidence="1">
    <location>
        <begin position="1"/>
        <end position="45"/>
    </location>
</feature>
<accession>A0A0D0B7X1</accession>
<dbReference type="HOGENOM" id="CLU_2373004_0_0_1"/>
<dbReference type="EMBL" id="KN834918">
    <property type="protein sequence ID" value="KIK50216.1"/>
    <property type="molecule type" value="Genomic_DNA"/>
</dbReference>
<proteinExistence type="predicted"/>
<dbReference type="Proteomes" id="UP000053593">
    <property type="component" value="Unassembled WGS sequence"/>
</dbReference>
<name>A0A0D0B7X1_9AGAR</name>
<reference evidence="2 3" key="1">
    <citation type="submission" date="2014-04" db="EMBL/GenBank/DDBJ databases">
        <title>Evolutionary Origins and Diversification of the Mycorrhizal Mutualists.</title>
        <authorList>
            <consortium name="DOE Joint Genome Institute"/>
            <consortium name="Mycorrhizal Genomics Consortium"/>
            <person name="Kohler A."/>
            <person name="Kuo A."/>
            <person name="Nagy L.G."/>
            <person name="Floudas D."/>
            <person name="Copeland A."/>
            <person name="Barry K.W."/>
            <person name="Cichocki N."/>
            <person name="Veneault-Fourrey C."/>
            <person name="LaButti K."/>
            <person name="Lindquist E.A."/>
            <person name="Lipzen A."/>
            <person name="Lundell T."/>
            <person name="Morin E."/>
            <person name="Murat C."/>
            <person name="Riley R."/>
            <person name="Ohm R."/>
            <person name="Sun H."/>
            <person name="Tunlid A."/>
            <person name="Henrissat B."/>
            <person name="Grigoriev I.V."/>
            <person name="Hibbett D.S."/>
            <person name="Martin F."/>
        </authorList>
    </citation>
    <scope>NUCLEOTIDE SEQUENCE [LARGE SCALE GENOMIC DNA]</scope>
    <source>
        <strain evidence="2 3">FD-317 M1</strain>
    </source>
</reference>
<evidence type="ECO:0000313" key="2">
    <source>
        <dbReference type="EMBL" id="KIK50216.1"/>
    </source>
</evidence>
<dbReference type="AlphaFoldDB" id="A0A0D0B7X1"/>
<evidence type="ECO:0000313" key="3">
    <source>
        <dbReference type="Proteomes" id="UP000053593"/>
    </source>
</evidence>
<gene>
    <name evidence="2" type="ORF">GYMLUDRAFT_253166</name>
</gene>
<evidence type="ECO:0000256" key="1">
    <source>
        <dbReference type="SAM" id="MobiDB-lite"/>
    </source>
</evidence>
<sequence length="95" mass="10630">MAESPALPSTPKKPNGPLSVDYADTDTETSSNTPEGSYPFMKLSNGPPRPNYPCLELAEGEIPTLPNSPEGCYIPDEVLLRQYDLEQFFRLRNRR</sequence>
<protein>
    <submittedName>
        <fullName evidence="2">Uncharacterized protein</fullName>
    </submittedName>
</protein>
<keyword evidence="3" id="KW-1185">Reference proteome</keyword>